<dbReference type="GO" id="GO:0050897">
    <property type="term" value="F:cobalt ion binding"/>
    <property type="evidence" value="ECO:0007669"/>
    <property type="project" value="TreeGrafter"/>
</dbReference>
<feature type="transmembrane region" description="Helical" evidence="5">
    <location>
        <begin position="511"/>
        <end position="533"/>
    </location>
</feature>
<dbReference type="GO" id="GO:0005886">
    <property type="term" value="C:plasma membrane"/>
    <property type="evidence" value="ECO:0007669"/>
    <property type="project" value="UniProtKB-SubCell"/>
</dbReference>
<evidence type="ECO:0000256" key="5">
    <source>
        <dbReference type="SAM" id="Phobius"/>
    </source>
</evidence>
<dbReference type="PANTHER" id="PTHR46494">
    <property type="entry name" value="CORA FAMILY METAL ION TRANSPORTER (EUROFUNG)"/>
    <property type="match status" value="1"/>
</dbReference>
<gene>
    <name evidence="6" type="ORF">HYFRA_00001692</name>
</gene>
<dbReference type="AlphaFoldDB" id="A0A9N9L3U6"/>
<dbReference type="PANTHER" id="PTHR46494:SF3">
    <property type="entry name" value="ZINC TRANSPORT PROTEIN ZNTB"/>
    <property type="match status" value="1"/>
</dbReference>
<keyword evidence="7" id="KW-1185">Reference proteome</keyword>
<proteinExistence type="predicted"/>
<protein>
    <submittedName>
        <fullName evidence="6">Uncharacterized protein</fullName>
    </submittedName>
</protein>
<keyword evidence="4 5" id="KW-0472">Membrane</keyword>
<comment type="subcellular location">
    <subcellularLocation>
        <location evidence="1">Cell membrane</location>
        <topology evidence="1">Multi-pass membrane protein</topology>
    </subcellularLocation>
</comment>
<dbReference type="GO" id="GO:0000287">
    <property type="term" value="F:magnesium ion binding"/>
    <property type="evidence" value="ECO:0007669"/>
    <property type="project" value="TreeGrafter"/>
</dbReference>
<comment type="caution">
    <text evidence="6">The sequence shown here is derived from an EMBL/GenBank/DDBJ whole genome shotgun (WGS) entry which is preliminary data.</text>
</comment>
<dbReference type="GO" id="GO:0015095">
    <property type="term" value="F:magnesium ion transmembrane transporter activity"/>
    <property type="evidence" value="ECO:0007669"/>
    <property type="project" value="TreeGrafter"/>
</dbReference>
<evidence type="ECO:0000313" key="6">
    <source>
        <dbReference type="EMBL" id="CAG8959785.1"/>
    </source>
</evidence>
<dbReference type="SUPFAM" id="SSF144083">
    <property type="entry name" value="Magnesium transport protein CorA, transmembrane region"/>
    <property type="match status" value="1"/>
</dbReference>
<keyword evidence="3 5" id="KW-1133">Transmembrane helix</keyword>
<organism evidence="6 7">
    <name type="scientific">Hymenoscyphus fraxineus</name>
    <dbReference type="NCBI Taxonomy" id="746836"/>
    <lineage>
        <taxon>Eukaryota</taxon>
        <taxon>Fungi</taxon>
        <taxon>Dikarya</taxon>
        <taxon>Ascomycota</taxon>
        <taxon>Pezizomycotina</taxon>
        <taxon>Leotiomycetes</taxon>
        <taxon>Helotiales</taxon>
        <taxon>Helotiaceae</taxon>
        <taxon>Hymenoscyphus</taxon>
    </lineage>
</organism>
<dbReference type="InterPro" id="IPR045863">
    <property type="entry name" value="CorA_TM1_TM2"/>
</dbReference>
<dbReference type="EMBL" id="CAJVRL010000092">
    <property type="protein sequence ID" value="CAG8959785.1"/>
    <property type="molecule type" value="Genomic_DNA"/>
</dbReference>
<dbReference type="OrthoDB" id="5428055at2759"/>
<dbReference type="Gene3D" id="1.20.58.340">
    <property type="entry name" value="Magnesium transport protein CorA, transmembrane region"/>
    <property type="match status" value="1"/>
</dbReference>
<evidence type="ECO:0000313" key="7">
    <source>
        <dbReference type="Proteomes" id="UP000696280"/>
    </source>
</evidence>
<name>A0A9N9L3U6_9HELO</name>
<dbReference type="GO" id="GO:0015087">
    <property type="term" value="F:cobalt ion transmembrane transporter activity"/>
    <property type="evidence" value="ECO:0007669"/>
    <property type="project" value="TreeGrafter"/>
</dbReference>
<feature type="transmembrane region" description="Helical" evidence="5">
    <location>
        <begin position="376"/>
        <end position="396"/>
    </location>
</feature>
<sequence length="599" mass="69540">MSSLQIAECVLKSPQVVDVPSNDKGDEKENGVPGIPKDKVLEKAAEPNSKILPHSNNLDEEEVRYIGGIYDKTIHRSNWKIHDLTQMPYLEYLKSIAEEWPHITWLADYMEVGTSPIKWKFLTEKNIKERAEKTKVAVLEFSKSGDEPMRKDFHLIGRLRDYVNETTDPEYARLFIVEDLSRDVIEILGAKYDIDPLYFRSQISDYMWYNTTDPWAELDDLPHIARERNYYNIRYMRARYFESYDHLDHAKKELGGWNVLRRMEQELGWRARNKLQKERALTDSTVGLLRSKTALWISQTKDDKKGIIGVLVCDPTLAGGYPLWEGPRNLNPCPSMHAQDRRSRERPKSVFEEACHYSVTMDPEHIKAIEREPRALGIPIISLVASEWMTVTNYLVTSFTKMESQLESPEYREKRVEELLDQLNPLRRPIPVYRKMVAETLNAIFDVENEDPERLGDTNNVQHLSKLRMDFEHILKTIDQLQIRSQNIVSLVTTTIGVEETKRAIRMNQHMVSLTYVAVLFAPMAFISSLFSMNANIGDLKHTTWIYFVVAIPVTSICLFVTLYFKRMKQNLKKKGGREVKGNQIESQKSLKRSMTSNN</sequence>
<evidence type="ECO:0000256" key="3">
    <source>
        <dbReference type="ARBA" id="ARBA00022989"/>
    </source>
</evidence>
<keyword evidence="2 5" id="KW-0812">Transmembrane</keyword>
<dbReference type="Proteomes" id="UP000696280">
    <property type="component" value="Unassembled WGS sequence"/>
</dbReference>
<evidence type="ECO:0000256" key="1">
    <source>
        <dbReference type="ARBA" id="ARBA00004651"/>
    </source>
</evidence>
<evidence type="ECO:0000256" key="4">
    <source>
        <dbReference type="ARBA" id="ARBA00023136"/>
    </source>
</evidence>
<dbReference type="Pfam" id="PF01544">
    <property type="entry name" value="CorA"/>
    <property type="match status" value="1"/>
</dbReference>
<evidence type="ECO:0000256" key="2">
    <source>
        <dbReference type="ARBA" id="ARBA00022692"/>
    </source>
</evidence>
<reference evidence="6" key="1">
    <citation type="submission" date="2021-07" db="EMBL/GenBank/DDBJ databases">
        <authorList>
            <person name="Durling M."/>
        </authorList>
    </citation>
    <scope>NUCLEOTIDE SEQUENCE</scope>
</reference>
<feature type="transmembrane region" description="Helical" evidence="5">
    <location>
        <begin position="545"/>
        <end position="565"/>
    </location>
</feature>
<accession>A0A9N9L3U6</accession>
<dbReference type="InterPro" id="IPR002523">
    <property type="entry name" value="MgTranspt_CorA/ZnTranspt_ZntB"/>
</dbReference>